<keyword evidence="2" id="KW-0238">DNA-binding</keyword>
<name>A0A853DQB1_9MICO</name>
<dbReference type="InterPro" id="IPR000843">
    <property type="entry name" value="HTH_LacI"/>
</dbReference>
<dbReference type="Gene3D" id="1.10.260.40">
    <property type="entry name" value="lambda repressor-like DNA-binding domains"/>
    <property type="match status" value="1"/>
</dbReference>
<dbReference type="Pfam" id="PF00356">
    <property type="entry name" value="LacI"/>
    <property type="match status" value="1"/>
</dbReference>
<dbReference type="EMBL" id="JACCHJ010000001">
    <property type="protein sequence ID" value="NYK11282.1"/>
    <property type="molecule type" value="Genomic_DNA"/>
</dbReference>
<proteinExistence type="predicted"/>
<evidence type="ECO:0000256" key="1">
    <source>
        <dbReference type="ARBA" id="ARBA00023015"/>
    </source>
</evidence>
<dbReference type="InterPro" id="IPR046335">
    <property type="entry name" value="LacI/GalR-like_sensor"/>
</dbReference>
<dbReference type="InterPro" id="IPR028082">
    <property type="entry name" value="Peripla_BP_I"/>
</dbReference>
<dbReference type="Proteomes" id="UP000521075">
    <property type="component" value="Unassembled WGS sequence"/>
</dbReference>
<feature type="domain" description="HTH lacI-type" evidence="4">
    <location>
        <begin position="4"/>
        <end position="58"/>
    </location>
</feature>
<comment type="caution">
    <text evidence="5">The sequence shown here is derived from an EMBL/GenBank/DDBJ whole genome shotgun (WGS) entry which is preliminary data.</text>
</comment>
<dbReference type="PANTHER" id="PTHR30146:SF109">
    <property type="entry name" value="HTH-TYPE TRANSCRIPTIONAL REGULATOR GALS"/>
    <property type="match status" value="1"/>
</dbReference>
<dbReference type="SMART" id="SM00354">
    <property type="entry name" value="HTH_LACI"/>
    <property type="match status" value="1"/>
</dbReference>
<protein>
    <submittedName>
        <fullName evidence="5">LacI family transcriptional regulator</fullName>
    </submittedName>
</protein>
<dbReference type="CDD" id="cd01392">
    <property type="entry name" value="HTH_LacI"/>
    <property type="match status" value="1"/>
</dbReference>
<evidence type="ECO:0000313" key="6">
    <source>
        <dbReference type="Proteomes" id="UP000521075"/>
    </source>
</evidence>
<evidence type="ECO:0000259" key="4">
    <source>
        <dbReference type="PROSITE" id="PS50932"/>
    </source>
</evidence>
<dbReference type="AlphaFoldDB" id="A0A853DQB1"/>
<evidence type="ECO:0000313" key="5">
    <source>
        <dbReference type="EMBL" id="NYK11282.1"/>
    </source>
</evidence>
<evidence type="ECO:0000256" key="2">
    <source>
        <dbReference type="ARBA" id="ARBA00023125"/>
    </source>
</evidence>
<dbReference type="InterPro" id="IPR010982">
    <property type="entry name" value="Lambda_DNA-bd_dom_sf"/>
</dbReference>
<keyword evidence="3" id="KW-0804">Transcription</keyword>
<dbReference type="PANTHER" id="PTHR30146">
    <property type="entry name" value="LACI-RELATED TRANSCRIPTIONAL REPRESSOR"/>
    <property type="match status" value="1"/>
</dbReference>
<dbReference type="Gene3D" id="3.40.50.2300">
    <property type="match status" value="2"/>
</dbReference>
<dbReference type="PROSITE" id="PS50932">
    <property type="entry name" value="HTH_LACI_2"/>
    <property type="match status" value="1"/>
</dbReference>
<gene>
    <name evidence="5" type="ORF">HNR14_003163</name>
</gene>
<sequence length="335" mass="34864">MATVGMREVAALAGVSHGSVSHYLNHPDRVSAELAARIQQAIDTLGFVPNIVGRQLRTGSSSAIAYIAPDVSNPYFATIAEGVEQRAAEAGLSVFIANSNRSRAREDAYLELFQQHRVRGMLVASHEGVEDRLAVIRRRGTPTVLVGQAAVSPEQASVSVDDVAGGALAARHLLDGGRRRLAFVGGPVGIRQVGDRLGGAQRAVDAVPGASLEVLPVEDRTIAGGVEAARDLVARAPEDRPDALFAANDLLALGLLQGLVSAGVRVPEEVALVGYDDIEFAAASLIPITSIRSPHEEFGAAAVDLLVAAFDDPVAGGRRVYAPELVVRASSAAVG</sequence>
<dbReference type="GO" id="GO:0000976">
    <property type="term" value="F:transcription cis-regulatory region binding"/>
    <property type="evidence" value="ECO:0007669"/>
    <property type="project" value="TreeGrafter"/>
</dbReference>
<keyword evidence="1" id="KW-0805">Transcription regulation</keyword>
<keyword evidence="6" id="KW-1185">Reference proteome</keyword>
<accession>A0A853DQB1</accession>
<dbReference type="SUPFAM" id="SSF53822">
    <property type="entry name" value="Periplasmic binding protein-like I"/>
    <property type="match status" value="1"/>
</dbReference>
<dbReference type="RefSeq" id="WP_179701804.1">
    <property type="nucleotide sequence ID" value="NZ_BAAAHA010000001.1"/>
</dbReference>
<reference evidence="5 6" key="1">
    <citation type="submission" date="2020-07" db="EMBL/GenBank/DDBJ databases">
        <title>Sequencing the genomes of 1000 actinobacteria strains.</title>
        <authorList>
            <person name="Klenk H.-P."/>
        </authorList>
    </citation>
    <scope>NUCLEOTIDE SEQUENCE [LARGE SCALE GENOMIC DNA]</scope>
    <source>
        <strain evidence="5 6">DSM 15166</strain>
    </source>
</reference>
<organism evidence="5 6">
    <name type="scientific">Leifsonia naganoensis</name>
    <dbReference type="NCBI Taxonomy" id="150025"/>
    <lineage>
        <taxon>Bacteria</taxon>
        <taxon>Bacillati</taxon>
        <taxon>Actinomycetota</taxon>
        <taxon>Actinomycetes</taxon>
        <taxon>Micrococcales</taxon>
        <taxon>Microbacteriaceae</taxon>
        <taxon>Leifsonia</taxon>
    </lineage>
</organism>
<evidence type="ECO:0000256" key="3">
    <source>
        <dbReference type="ARBA" id="ARBA00023163"/>
    </source>
</evidence>
<dbReference type="GO" id="GO:0003700">
    <property type="term" value="F:DNA-binding transcription factor activity"/>
    <property type="evidence" value="ECO:0007669"/>
    <property type="project" value="TreeGrafter"/>
</dbReference>
<dbReference type="SUPFAM" id="SSF47413">
    <property type="entry name" value="lambda repressor-like DNA-binding domains"/>
    <property type="match status" value="1"/>
</dbReference>
<dbReference type="Pfam" id="PF13377">
    <property type="entry name" value="Peripla_BP_3"/>
    <property type="match status" value="1"/>
</dbReference>